<keyword evidence="2" id="KW-1185">Reference proteome</keyword>
<proteinExistence type="predicted"/>
<dbReference type="EMBL" id="CATNWA010017351">
    <property type="protein sequence ID" value="CAI9599792.1"/>
    <property type="molecule type" value="Genomic_DNA"/>
</dbReference>
<gene>
    <name evidence="1" type="ORF">SPARVUS_LOCUS12665624</name>
</gene>
<name>A0ABN9FSK7_9NEOB</name>
<comment type="caution">
    <text evidence="1">The sequence shown here is derived from an EMBL/GenBank/DDBJ whole genome shotgun (WGS) entry which is preliminary data.</text>
</comment>
<reference evidence="1" key="1">
    <citation type="submission" date="2023-05" db="EMBL/GenBank/DDBJ databases">
        <authorList>
            <person name="Stuckert A."/>
        </authorList>
    </citation>
    <scope>NUCLEOTIDE SEQUENCE</scope>
</reference>
<evidence type="ECO:0000313" key="2">
    <source>
        <dbReference type="Proteomes" id="UP001162483"/>
    </source>
</evidence>
<organism evidence="1 2">
    <name type="scientific">Staurois parvus</name>
    <dbReference type="NCBI Taxonomy" id="386267"/>
    <lineage>
        <taxon>Eukaryota</taxon>
        <taxon>Metazoa</taxon>
        <taxon>Chordata</taxon>
        <taxon>Craniata</taxon>
        <taxon>Vertebrata</taxon>
        <taxon>Euteleostomi</taxon>
        <taxon>Amphibia</taxon>
        <taxon>Batrachia</taxon>
        <taxon>Anura</taxon>
        <taxon>Neobatrachia</taxon>
        <taxon>Ranoidea</taxon>
        <taxon>Ranidae</taxon>
        <taxon>Staurois</taxon>
    </lineage>
</organism>
<dbReference type="Proteomes" id="UP001162483">
    <property type="component" value="Unassembled WGS sequence"/>
</dbReference>
<accession>A0ABN9FSK7</accession>
<protein>
    <submittedName>
        <fullName evidence="1">Uncharacterized protein</fullName>
    </submittedName>
</protein>
<evidence type="ECO:0000313" key="1">
    <source>
        <dbReference type="EMBL" id="CAI9599792.1"/>
    </source>
</evidence>
<sequence length="52" mass="6189">MCDKLGRNILCSVFCPSEYLENALYAFFIMKKGSVQHWELEEVKKNFKRKCL</sequence>